<dbReference type="Gene3D" id="3.30.780.10">
    <property type="entry name" value="SUI1-like domain"/>
    <property type="match status" value="1"/>
</dbReference>
<dbReference type="GO" id="GO:0005762">
    <property type="term" value="C:mitochondrial large ribosomal subunit"/>
    <property type="evidence" value="ECO:0007669"/>
    <property type="project" value="TreeGrafter"/>
</dbReference>
<dbReference type="Pfam" id="PF05046">
    <property type="entry name" value="Img2"/>
    <property type="match status" value="1"/>
</dbReference>
<evidence type="ECO:0000256" key="5">
    <source>
        <dbReference type="ARBA" id="ARBA00023274"/>
    </source>
</evidence>
<dbReference type="GO" id="GO:0006412">
    <property type="term" value="P:translation"/>
    <property type="evidence" value="ECO:0007669"/>
    <property type="project" value="InterPro"/>
</dbReference>
<gene>
    <name evidence="7" type="ORF">HTAM1171_LOCUS9199</name>
</gene>
<evidence type="ECO:0000313" key="7">
    <source>
        <dbReference type="EMBL" id="CAD9507209.1"/>
    </source>
</evidence>
<dbReference type="InterPro" id="IPR007740">
    <property type="entry name" value="Ribosomal_mL49"/>
</dbReference>
<comment type="subcellular location">
    <subcellularLocation>
        <location evidence="1">Mitochondrion</location>
    </subcellularLocation>
</comment>
<proteinExistence type="inferred from homology"/>
<dbReference type="PANTHER" id="PTHR13477:SF0">
    <property type="entry name" value="LARGE RIBOSOMAL SUBUNIT PROTEIN ML49"/>
    <property type="match status" value="1"/>
</dbReference>
<protein>
    <recommendedName>
        <fullName evidence="6">Large ribosomal subunit protein mL49</fullName>
    </recommendedName>
</protein>
<reference evidence="7" key="1">
    <citation type="submission" date="2021-01" db="EMBL/GenBank/DDBJ databases">
        <authorList>
            <person name="Corre E."/>
            <person name="Pelletier E."/>
            <person name="Niang G."/>
            <person name="Scheremetjew M."/>
            <person name="Finn R."/>
            <person name="Kale V."/>
            <person name="Holt S."/>
            <person name="Cochrane G."/>
            <person name="Meng A."/>
            <person name="Brown T."/>
            <person name="Cohen L."/>
        </authorList>
    </citation>
    <scope>NUCLEOTIDE SEQUENCE</scope>
    <source>
        <strain evidence="7">CCMP826</strain>
    </source>
</reference>
<name>A0A7S2I3X0_9STRA</name>
<accession>A0A7S2I3X0</accession>
<keyword evidence="4" id="KW-0496">Mitochondrion</keyword>
<evidence type="ECO:0000256" key="6">
    <source>
        <dbReference type="ARBA" id="ARBA00035191"/>
    </source>
</evidence>
<evidence type="ECO:0000256" key="3">
    <source>
        <dbReference type="ARBA" id="ARBA00022980"/>
    </source>
</evidence>
<organism evidence="7">
    <name type="scientific">Helicotheca tamesis</name>
    <dbReference type="NCBI Taxonomy" id="374047"/>
    <lineage>
        <taxon>Eukaryota</taxon>
        <taxon>Sar</taxon>
        <taxon>Stramenopiles</taxon>
        <taxon>Ochrophyta</taxon>
        <taxon>Bacillariophyta</taxon>
        <taxon>Mediophyceae</taxon>
        <taxon>Lithodesmiophycidae</taxon>
        <taxon>Lithodesmiales</taxon>
        <taxon>Lithodesmiaceae</taxon>
        <taxon>Helicotheca</taxon>
    </lineage>
</organism>
<dbReference type="EMBL" id="HBGV01014917">
    <property type="protein sequence ID" value="CAD9507209.1"/>
    <property type="molecule type" value="Transcribed_RNA"/>
</dbReference>
<dbReference type="GO" id="GO:0003735">
    <property type="term" value="F:structural constituent of ribosome"/>
    <property type="evidence" value="ECO:0007669"/>
    <property type="project" value="InterPro"/>
</dbReference>
<evidence type="ECO:0000256" key="4">
    <source>
        <dbReference type="ARBA" id="ARBA00023128"/>
    </source>
</evidence>
<evidence type="ECO:0000256" key="2">
    <source>
        <dbReference type="ARBA" id="ARBA00005677"/>
    </source>
</evidence>
<keyword evidence="3" id="KW-0689">Ribosomal protein</keyword>
<dbReference type="PANTHER" id="PTHR13477">
    <property type="entry name" value="MITOCHONDRIAL 39S RIBOSOMAL PROTEIN L49"/>
    <property type="match status" value="1"/>
</dbReference>
<comment type="similarity">
    <text evidence="2">Belongs to the mitochondrion-specific ribosomal protein mL49 family.</text>
</comment>
<evidence type="ECO:0000256" key="1">
    <source>
        <dbReference type="ARBA" id="ARBA00004173"/>
    </source>
</evidence>
<sequence>MSMLSGRTAALVTRCSTPSTTTPAITTTTIIRNKHSSRQINRLFKKHPANERVATRLGQVREQLPPPTPKYPPIFEPRVLSNGWSKPPSQEDFDMPEYPFKVERTRNKPNDAIGFLPVYSKVRIGGTKKTTVIKKVSGDVDAFLTELRGTLGLSANDNDVVRIRTGGAIEVNGNRTREVKEWLAGLGF</sequence>
<keyword evidence="5" id="KW-0687">Ribonucleoprotein</keyword>
<dbReference type="AlphaFoldDB" id="A0A7S2I3X0"/>